<gene>
    <name evidence="1" type="ORF">SBW85_07525</name>
</gene>
<dbReference type="GeneID" id="94025268"/>
<accession>A0ABU4IGF2</accession>
<dbReference type="EMBL" id="JAWRCN010000001">
    <property type="protein sequence ID" value="MDW6017626.1"/>
    <property type="molecule type" value="Genomic_DNA"/>
</dbReference>
<keyword evidence="2" id="KW-1185">Reference proteome</keyword>
<evidence type="ECO:0000313" key="1">
    <source>
        <dbReference type="EMBL" id="MDW6017626.1"/>
    </source>
</evidence>
<dbReference type="Proteomes" id="UP001272325">
    <property type="component" value="Unassembled WGS sequence"/>
</dbReference>
<evidence type="ECO:0000313" key="2">
    <source>
        <dbReference type="Proteomes" id="UP001272325"/>
    </source>
</evidence>
<proteinExistence type="predicted"/>
<reference evidence="1 2" key="1">
    <citation type="submission" date="2023-11" db="EMBL/GenBank/DDBJ databases">
        <title>Plant-associative lifestyle of Vibrio porteresiae and its evolutionary dynamics.</title>
        <authorList>
            <person name="Rameshkumar N."/>
            <person name="Kirti K."/>
        </authorList>
    </citation>
    <scope>NUCLEOTIDE SEQUENCE [LARGE SCALE GENOMIC DNA]</scope>
    <source>
        <strain evidence="1 2">MSSRF60</strain>
    </source>
</reference>
<protein>
    <submittedName>
        <fullName evidence="1">Uncharacterized protein</fullName>
    </submittedName>
</protein>
<dbReference type="RefSeq" id="WP_042483690.1">
    <property type="nucleotide sequence ID" value="NZ_AP024893.1"/>
</dbReference>
<organism evidence="1 2">
    <name type="scientific">Vibrio plantisponsor</name>
    <dbReference type="NCBI Taxonomy" id="664643"/>
    <lineage>
        <taxon>Bacteria</taxon>
        <taxon>Pseudomonadati</taxon>
        <taxon>Pseudomonadota</taxon>
        <taxon>Gammaproteobacteria</taxon>
        <taxon>Vibrionales</taxon>
        <taxon>Vibrionaceae</taxon>
        <taxon>Vibrio</taxon>
    </lineage>
</organism>
<sequence length="63" mass="7026">MDIKSNPSASLIATRDLHLRTRIERLATLDSRKLAQMTRILLTKAVGDKEKELGLPPIEEEAA</sequence>
<name>A0ABU4IGF2_9VIBR</name>
<comment type="caution">
    <text evidence="1">The sequence shown here is derived from an EMBL/GenBank/DDBJ whole genome shotgun (WGS) entry which is preliminary data.</text>
</comment>